<name>A0A9X3AZV5_9GAMM</name>
<dbReference type="CDD" id="cd11614">
    <property type="entry name" value="SAF_CpaB_FlgA_like"/>
    <property type="match status" value="1"/>
</dbReference>
<keyword evidence="10" id="KW-1185">Reference proteome</keyword>
<evidence type="ECO:0000256" key="5">
    <source>
        <dbReference type="ARBA" id="ARBA00022764"/>
    </source>
</evidence>
<evidence type="ECO:0000313" key="10">
    <source>
        <dbReference type="Proteomes" id="UP001155604"/>
    </source>
</evidence>
<dbReference type="GO" id="GO:0042597">
    <property type="term" value="C:periplasmic space"/>
    <property type="evidence" value="ECO:0007669"/>
    <property type="project" value="UniProtKB-SubCell"/>
</dbReference>
<comment type="function">
    <text evidence="6 7">Involved in the assembly process of the P-ring formation. It may associate with FlgF on the rod constituting a structure essential for the P-ring assembly or may act as a modulator protein for the P-ring assembly.</text>
</comment>
<gene>
    <name evidence="9" type="primary">flgA</name>
    <name evidence="9" type="ORF">NE536_12035</name>
</gene>
<dbReference type="Gene3D" id="3.90.1210.10">
    <property type="entry name" value="Antifreeze-like/N-acetylneuraminic acid synthase C-terminal domain"/>
    <property type="match status" value="1"/>
</dbReference>
<sequence length="245" mass="26845">MKSLLIYGKFFSLTILLSLGLLPLNVHAKGKITATEQISQQMTNSVAAEIAKWQQSQEIKKISKKISLHIPSSTAKLKTCSTALQIEAAKGLPFGRIQRKISCISEGWSLYVRAKVALSAYIPVANKTLVRDEIVTSENLQWKMLPLTASDQDIITDDKHILGQAVARKIRKNKPIRASNLNAPELVSIGDEVIIEAASSTFYAHMTGIAMDAGKQGDAIRVRNSSSGRIITAYPIAKGRVETRF</sequence>
<dbReference type="PANTHER" id="PTHR36307">
    <property type="entry name" value="FLAGELLA BASAL BODY P-RING FORMATION PROTEIN FLGA"/>
    <property type="match status" value="1"/>
</dbReference>
<proteinExistence type="inferred from homology"/>
<organism evidence="9 10">
    <name type="scientific">Shewanella septentrionalis</name>
    <dbReference type="NCBI Taxonomy" id="2952223"/>
    <lineage>
        <taxon>Bacteria</taxon>
        <taxon>Pseudomonadati</taxon>
        <taxon>Pseudomonadota</taxon>
        <taxon>Gammaproteobacteria</taxon>
        <taxon>Alteromonadales</taxon>
        <taxon>Shewanellaceae</taxon>
        <taxon>Shewanella</taxon>
    </lineage>
</organism>
<keyword evidence="9" id="KW-0966">Cell projection</keyword>
<accession>A0A9X3AZV5</accession>
<evidence type="ECO:0000313" key="9">
    <source>
        <dbReference type="EMBL" id="MCT7946084.1"/>
    </source>
</evidence>
<keyword evidence="9" id="KW-0282">Flagellum</keyword>
<dbReference type="Pfam" id="PF13144">
    <property type="entry name" value="ChapFlgA"/>
    <property type="match status" value="1"/>
</dbReference>
<dbReference type="InterPro" id="IPR039246">
    <property type="entry name" value="Flagellar_FlgA"/>
</dbReference>
<dbReference type="EMBL" id="JAMTCC010000018">
    <property type="protein sequence ID" value="MCT7946084.1"/>
    <property type="molecule type" value="Genomic_DNA"/>
</dbReference>
<dbReference type="PANTHER" id="PTHR36307:SF1">
    <property type="entry name" value="FLAGELLA BASAL BODY P-RING FORMATION PROTEIN FLGA"/>
    <property type="match status" value="1"/>
</dbReference>
<protein>
    <recommendedName>
        <fullName evidence="3 7">Flagella basal body P-ring formation protein FlgA</fullName>
    </recommendedName>
</protein>
<dbReference type="InterPro" id="IPR017585">
    <property type="entry name" value="SAF_FlgA"/>
</dbReference>
<keyword evidence="4" id="KW-0732">Signal</keyword>
<comment type="caution">
    <text evidence="9">The sequence shown here is derived from an EMBL/GenBank/DDBJ whole genome shotgun (WGS) entry which is preliminary data.</text>
</comment>
<keyword evidence="7" id="KW-1005">Bacterial flagellum biogenesis</keyword>
<evidence type="ECO:0000256" key="6">
    <source>
        <dbReference type="ARBA" id="ARBA00025643"/>
    </source>
</evidence>
<keyword evidence="9" id="KW-0969">Cilium</keyword>
<dbReference type="AlphaFoldDB" id="A0A9X3AZV5"/>
<evidence type="ECO:0000259" key="8">
    <source>
        <dbReference type="SMART" id="SM00858"/>
    </source>
</evidence>
<reference evidence="9" key="1">
    <citation type="journal article" date="2023" name="Int. J. Syst. Evol. Microbiol.">
        <title>&lt;i&gt;Shewanella septentrionalis&lt;/i&gt; sp. nov. and &lt;i&gt;Shewanella holmiensis&lt;/i&gt; sp. nov., isolated from Baltic Sea water and sediments.</title>
        <authorList>
            <person name="Martin-Rodriguez A.J."/>
            <person name="Thorell K."/>
            <person name="Joffre E."/>
            <person name="Jensie-Markopoulos S."/>
            <person name="Moore E.R.B."/>
            <person name="Sjoling A."/>
        </authorList>
    </citation>
    <scope>NUCLEOTIDE SEQUENCE</scope>
    <source>
        <strain evidence="9">SP1W3</strain>
    </source>
</reference>
<evidence type="ECO:0000256" key="7">
    <source>
        <dbReference type="RuleBase" id="RU362063"/>
    </source>
</evidence>
<keyword evidence="5 7" id="KW-0574">Periplasm</keyword>
<comment type="subcellular location">
    <subcellularLocation>
        <location evidence="1 7">Periplasm</location>
    </subcellularLocation>
</comment>
<dbReference type="NCBIfam" id="TIGR03170">
    <property type="entry name" value="flgA_cterm"/>
    <property type="match status" value="1"/>
</dbReference>
<evidence type="ECO:0000256" key="1">
    <source>
        <dbReference type="ARBA" id="ARBA00004418"/>
    </source>
</evidence>
<evidence type="ECO:0000256" key="2">
    <source>
        <dbReference type="ARBA" id="ARBA00010474"/>
    </source>
</evidence>
<feature type="domain" description="SAF" evidence="8">
    <location>
        <begin position="120"/>
        <end position="182"/>
    </location>
</feature>
<dbReference type="SMART" id="SM00858">
    <property type="entry name" value="SAF"/>
    <property type="match status" value="1"/>
</dbReference>
<dbReference type="Gene3D" id="2.30.30.760">
    <property type="match status" value="1"/>
</dbReference>
<comment type="similarity">
    <text evidence="2 7">Belongs to the FlgA family.</text>
</comment>
<evidence type="ECO:0000256" key="3">
    <source>
        <dbReference type="ARBA" id="ARBA00014754"/>
    </source>
</evidence>
<dbReference type="GO" id="GO:0044780">
    <property type="term" value="P:bacterial-type flagellum assembly"/>
    <property type="evidence" value="ECO:0007669"/>
    <property type="project" value="InterPro"/>
</dbReference>
<dbReference type="InterPro" id="IPR013974">
    <property type="entry name" value="SAF"/>
</dbReference>
<dbReference type="RefSeq" id="WP_006083399.1">
    <property type="nucleotide sequence ID" value="NZ_JAMTCC010000018.1"/>
</dbReference>
<evidence type="ECO:0000256" key="4">
    <source>
        <dbReference type="ARBA" id="ARBA00022729"/>
    </source>
</evidence>
<dbReference type="Proteomes" id="UP001155604">
    <property type="component" value="Unassembled WGS sequence"/>
</dbReference>